<dbReference type="InterPro" id="IPR016181">
    <property type="entry name" value="Acyl_CoA_acyltransferase"/>
</dbReference>
<comment type="caution">
    <text evidence="1">The sequence shown here is derived from an EMBL/GenBank/DDBJ whole genome shotgun (WGS) entry which is preliminary data.</text>
</comment>
<reference evidence="1" key="1">
    <citation type="journal article" date="2014" name="Front. Microbiol.">
        <title>High frequency of phylogenetically diverse reductive dehalogenase-homologous genes in deep subseafloor sedimentary metagenomes.</title>
        <authorList>
            <person name="Kawai M."/>
            <person name="Futagami T."/>
            <person name="Toyoda A."/>
            <person name="Takaki Y."/>
            <person name="Nishi S."/>
            <person name="Hori S."/>
            <person name="Arai W."/>
            <person name="Tsubouchi T."/>
            <person name="Morono Y."/>
            <person name="Uchiyama I."/>
            <person name="Ito T."/>
            <person name="Fujiyama A."/>
            <person name="Inagaki F."/>
            <person name="Takami H."/>
        </authorList>
    </citation>
    <scope>NUCLEOTIDE SEQUENCE</scope>
    <source>
        <strain evidence="1">Expedition CK06-06</strain>
    </source>
</reference>
<dbReference type="SUPFAM" id="SSF55729">
    <property type="entry name" value="Acyl-CoA N-acyltransferases (Nat)"/>
    <property type="match status" value="1"/>
</dbReference>
<dbReference type="PANTHER" id="PTHR36174">
    <property type="entry name" value="LIPID II:GLYCINE GLYCYLTRANSFERASE"/>
    <property type="match status" value="1"/>
</dbReference>
<gene>
    <name evidence="1" type="ORF">S03H2_14355</name>
</gene>
<organism evidence="1">
    <name type="scientific">marine sediment metagenome</name>
    <dbReference type="NCBI Taxonomy" id="412755"/>
    <lineage>
        <taxon>unclassified sequences</taxon>
        <taxon>metagenomes</taxon>
        <taxon>ecological metagenomes</taxon>
    </lineage>
</organism>
<accession>X1FF47</accession>
<protein>
    <submittedName>
        <fullName evidence="1">Uncharacterized protein</fullName>
    </submittedName>
</protein>
<dbReference type="Gene3D" id="3.40.630.30">
    <property type="match status" value="1"/>
</dbReference>
<dbReference type="PANTHER" id="PTHR36174:SF1">
    <property type="entry name" value="LIPID II:GLYCINE GLYCYLTRANSFERASE"/>
    <property type="match status" value="1"/>
</dbReference>
<dbReference type="AlphaFoldDB" id="X1FF47"/>
<dbReference type="EMBL" id="BARU01007284">
    <property type="protein sequence ID" value="GAH43592.1"/>
    <property type="molecule type" value="Genomic_DNA"/>
</dbReference>
<feature type="non-terminal residue" evidence="1">
    <location>
        <position position="1"/>
    </location>
</feature>
<dbReference type="InterPro" id="IPR050644">
    <property type="entry name" value="PG_Glycine_Bridge_Synth"/>
</dbReference>
<sequence>SASYFEKWNLFIENSRNGTFLNSKRFLNYHPSEQFNDSSLLFFKKSSIIAVIPAAIITENDGKIFFSHPGSTYGGIIIGNKTRINDINEILKLILEYCKIKKINQIKIKTPPKIYHRYPSDEVDFCLHYNGFNVRARDLSTCIKLDKLDRSLMIKNTIVATNQGKKKGVLVEKSEDFETVWKILIKNLKKHETTPTHTLEEIKLLKSLFPEKIQLFVAKIDNKIIGASILFVKNKQAIHTQYLALDYDFEKTRALNVIIDFLINYGIDNGFTYLNIGVSTEGFGQKINWGLFRFKEGFGGRGIIHDLWEKQL</sequence>
<name>X1FF47_9ZZZZ</name>
<evidence type="ECO:0000313" key="1">
    <source>
        <dbReference type="EMBL" id="GAH43592.1"/>
    </source>
</evidence>
<proteinExistence type="predicted"/>